<dbReference type="InterPro" id="IPR008162">
    <property type="entry name" value="Pyrophosphatase"/>
</dbReference>
<evidence type="ECO:0000256" key="2">
    <source>
        <dbReference type="ARBA" id="ARBA00022490"/>
    </source>
</evidence>
<comment type="subunit">
    <text evidence="7">Homohexamer.</text>
</comment>
<dbReference type="GO" id="GO:0005737">
    <property type="term" value="C:cytoplasm"/>
    <property type="evidence" value="ECO:0007669"/>
    <property type="project" value="UniProtKB-SubCell"/>
</dbReference>
<feature type="binding site" evidence="7">
    <location>
        <position position="87"/>
    </location>
    <ligand>
        <name>substrate</name>
    </ligand>
</feature>
<dbReference type="SUPFAM" id="SSF50324">
    <property type="entry name" value="Inorganic pyrophosphatase"/>
    <property type="match status" value="1"/>
</dbReference>
<feature type="binding site" evidence="7">
    <location>
        <position position="171"/>
    </location>
    <ligand>
        <name>substrate</name>
    </ligand>
</feature>
<protein>
    <recommendedName>
        <fullName evidence="7">Inorganic pyrophosphatase</fullName>
        <ecNumber evidence="7">3.6.1.1</ecNumber>
    </recommendedName>
    <alternativeName>
        <fullName evidence="7">Pyrophosphate phospho-hydrolase</fullName>
        <shortName evidence="7">PPase</shortName>
    </alternativeName>
</protein>
<proteinExistence type="inferred from homology"/>
<gene>
    <name evidence="7" type="primary">ppa</name>
    <name evidence="8" type="ORF">C7957_10590</name>
</gene>
<evidence type="ECO:0000256" key="6">
    <source>
        <dbReference type="ARBA" id="ARBA00047820"/>
    </source>
</evidence>
<keyword evidence="4 7" id="KW-0378">Hydrolase</keyword>
<dbReference type="FunFam" id="3.90.80.10:FF:000003">
    <property type="entry name" value="Inorganic pyrophosphatase"/>
    <property type="match status" value="1"/>
</dbReference>
<comment type="cofactor">
    <cofactor evidence="1 7">
        <name>Mg(2+)</name>
        <dbReference type="ChEBI" id="CHEBI:18420"/>
    </cofactor>
</comment>
<comment type="subcellular location">
    <subcellularLocation>
        <location evidence="7">Cytoplasm</location>
    </subcellularLocation>
</comment>
<comment type="similarity">
    <text evidence="7">Belongs to the PPase family.</text>
</comment>
<feature type="binding site" evidence="7">
    <location>
        <position position="102"/>
    </location>
    <ligand>
        <name>Mg(2+)</name>
        <dbReference type="ChEBI" id="CHEBI:18420"/>
        <label>1</label>
    </ligand>
</feature>
<evidence type="ECO:0000256" key="5">
    <source>
        <dbReference type="ARBA" id="ARBA00022842"/>
    </source>
</evidence>
<feature type="binding site" evidence="7">
    <location>
        <position position="61"/>
    </location>
    <ligand>
        <name>substrate</name>
    </ligand>
</feature>
<dbReference type="PROSITE" id="PS00387">
    <property type="entry name" value="PPASE"/>
    <property type="match status" value="1"/>
</dbReference>
<dbReference type="Pfam" id="PF00719">
    <property type="entry name" value="Pyrophosphatase"/>
    <property type="match status" value="1"/>
</dbReference>
<dbReference type="EC" id="3.6.1.1" evidence="7"/>
<dbReference type="AlphaFoldDB" id="A0A4R6SEB9"/>
<dbReference type="InterPro" id="IPR036649">
    <property type="entry name" value="Pyrophosphatase_sf"/>
</dbReference>
<name>A0A4R6SEB9_9FIRM</name>
<dbReference type="GO" id="GO:0000287">
    <property type="term" value="F:magnesium ion binding"/>
    <property type="evidence" value="ECO:0007669"/>
    <property type="project" value="UniProtKB-UniRule"/>
</dbReference>
<dbReference type="HAMAP" id="MF_00209">
    <property type="entry name" value="Inorganic_PPase"/>
    <property type="match status" value="1"/>
</dbReference>
<comment type="catalytic activity">
    <reaction evidence="6 7">
        <text>diphosphate + H2O = 2 phosphate + H(+)</text>
        <dbReference type="Rhea" id="RHEA:24576"/>
        <dbReference type="ChEBI" id="CHEBI:15377"/>
        <dbReference type="ChEBI" id="CHEBI:15378"/>
        <dbReference type="ChEBI" id="CHEBI:33019"/>
        <dbReference type="ChEBI" id="CHEBI:43474"/>
        <dbReference type="EC" id="3.6.1.1"/>
    </reaction>
</comment>
<dbReference type="Gene3D" id="3.90.80.10">
    <property type="entry name" value="Inorganic pyrophosphatase"/>
    <property type="match status" value="1"/>
</dbReference>
<keyword evidence="3 7" id="KW-0479">Metal-binding</keyword>
<evidence type="ECO:0000313" key="8">
    <source>
        <dbReference type="EMBL" id="TDP98291.1"/>
    </source>
</evidence>
<evidence type="ECO:0000256" key="7">
    <source>
        <dbReference type="HAMAP-Rule" id="MF_00209"/>
    </source>
</evidence>
<comment type="caution">
    <text evidence="8">The sequence shown here is derived from an EMBL/GenBank/DDBJ whole genome shotgun (WGS) entry which is preliminary data.</text>
</comment>
<reference evidence="8 9" key="1">
    <citation type="submission" date="2019-03" db="EMBL/GenBank/DDBJ databases">
        <title>Subsurface microbial communities from deep shales in Ohio and West Virginia, USA.</title>
        <authorList>
            <person name="Wrighton K."/>
        </authorList>
    </citation>
    <scope>NUCLEOTIDE SEQUENCE [LARGE SCALE GENOMIC DNA]</scope>
    <source>
        <strain evidence="8 9">MSL 7</strain>
    </source>
</reference>
<evidence type="ECO:0000313" key="9">
    <source>
        <dbReference type="Proteomes" id="UP000295176"/>
    </source>
</evidence>
<keyword evidence="2 7" id="KW-0963">Cytoplasm</keyword>
<dbReference type="GO" id="GO:0006796">
    <property type="term" value="P:phosphate-containing compound metabolic process"/>
    <property type="evidence" value="ECO:0007669"/>
    <property type="project" value="InterPro"/>
</dbReference>
<feature type="binding site" evidence="7">
    <location>
        <position position="102"/>
    </location>
    <ligand>
        <name>Mg(2+)</name>
        <dbReference type="ChEBI" id="CHEBI:18420"/>
        <label>2</label>
    </ligand>
</feature>
<sequence length="204" mass="23896">MQLTKSRRWQKDFQNLLIRTALKYLCLNLIKEYIEFIIGGINMSGNVIDVFVEIPKGSNNKYEYDKEKGKFRLDRVMYSPVYYPADYGYLEETLADDGDPLDAMVLTTFPTFPGCIITARVIGMFIMEDEKGRDEKIFTVPEHDPRFRNTNTLYDLEEHLLKEYEHFFSVYKNLEEKEVNIIGWAGVEEALAVIEESKKAYQNK</sequence>
<dbReference type="CDD" id="cd00412">
    <property type="entry name" value="pyrophosphatase"/>
    <property type="match status" value="1"/>
</dbReference>
<evidence type="ECO:0000256" key="3">
    <source>
        <dbReference type="ARBA" id="ARBA00022723"/>
    </source>
</evidence>
<feature type="binding site" evidence="7">
    <location>
        <position position="134"/>
    </location>
    <ligand>
        <name>Mg(2+)</name>
        <dbReference type="ChEBI" id="CHEBI:18420"/>
        <label>1</label>
    </ligand>
</feature>
<keyword evidence="5 7" id="KW-0460">Magnesium</keyword>
<evidence type="ECO:0000256" key="1">
    <source>
        <dbReference type="ARBA" id="ARBA00001946"/>
    </source>
</evidence>
<feature type="binding site" evidence="7">
    <location>
        <position position="75"/>
    </location>
    <ligand>
        <name>substrate</name>
    </ligand>
</feature>
<organism evidence="8 9">
    <name type="scientific">Halanaerobium saccharolyticum</name>
    <dbReference type="NCBI Taxonomy" id="43595"/>
    <lineage>
        <taxon>Bacteria</taxon>
        <taxon>Bacillati</taxon>
        <taxon>Bacillota</taxon>
        <taxon>Clostridia</taxon>
        <taxon>Halanaerobiales</taxon>
        <taxon>Halanaerobiaceae</taxon>
        <taxon>Halanaerobium</taxon>
    </lineage>
</organism>
<evidence type="ECO:0000256" key="4">
    <source>
        <dbReference type="ARBA" id="ARBA00022801"/>
    </source>
</evidence>
<dbReference type="Proteomes" id="UP000295176">
    <property type="component" value="Unassembled WGS sequence"/>
</dbReference>
<dbReference type="PANTHER" id="PTHR10286">
    <property type="entry name" value="INORGANIC PYROPHOSPHATASE"/>
    <property type="match status" value="1"/>
</dbReference>
<comment type="function">
    <text evidence="7">Catalyzes the hydrolysis of inorganic pyrophosphate (PPi) forming two phosphate ions.</text>
</comment>
<dbReference type="GO" id="GO:0004427">
    <property type="term" value="F:inorganic diphosphate phosphatase activity"/>
    <property type="evidence" value="ECO:0007669"/>
    <property type="project" value="UniProtKB-UniRule"/>
</dbReference>
<dbReference type="EMBL" id="SNXX01000005">
    <property type="protein sequence ID" value="TDP98291.1"/>
    <property type="molecule type" value="Genomic_DNA"/>
</dbReference>
<feature type="binding site" evidence="7">
    <location>
        <position position="97"/>
    </location>
    <ligand>
        <name>Mg(2+)</name>
        <dbReference type="ChEBI" id="CHEBI:18420"/>
        <label>1</label>
    </ligand>
</feature>
<accession>A0A4R6SEB9</accession>